<dbReference type="GeneTree" id="ENSGT00940000161381"/>
<evidence type="ECO:0000313" key="9">
    <source>
        <dbReference type="Proteomes" id="UP000694554"/>
    </source>
</evidence>
<dbReference type="InterPro" id="IPR050350">
    <property type="entry name" value="Compl-Cell_Adhes-Reg"/>
</dbReference>
<dbReference type="PROSITE" id="PS50923">
    <property type="entry name" value="SUSHI"/>
    <property type="match status" value="1"/>
</dbReference>
<name>A0A8C9C785_PHOSS</name>
<reference evidence="8" key="1">
    <citation type="submission" date="2019-08" db="EMBL/GenBank/DDBJ databases">
        <title>Phocoena sinus (Vaquita) genome, mPhoSin1, primary haplotype.</title>
        <authorList>
            <person name="Morin P."/>
            <person name="Mountcastle J."/>
            <person name="Fungtammasan C."/>
            <person name="Rhie A."/>
            <person name="Rojas-Bracho L."/>
            <person name="Smith C.R."/>
            <person name="Taylor B.L."/>
            <person name="Gulland F.M.D."/>
            <person name="Musser W."/>
            <person name="Houck M."/>
            <person name="Haase B."/>
            <person name="Paez S."/>
            <person name="Howe K."/>
            <person name="Torrance J."/>
            <person name="Formenti G."/>
            <person name="Phillippy A."/>
            <person name="Ryder O."/>
            <person name="Jarvis E.D."/>
            <person name="Fedrigo O."/>
        </authorList>
    </citation>
    <scope>NUCLEOTIDE SEQUENCE [LARGE SCALE GENOMIC DNA]</scope>
</reference>
<keyword evidence="2" id="KW-0732">Signal</keyword>
<comment type="caution">
    <text evidence="6">Lacks conserved residue(s) required for the propagation of feature annotation.</text>
</comment>
<dbReference type="Proteomes" id="UP000694554">
    <property type="component" value="Chromosome 1"/>
</dbReference>
<feature type="domain" description="Sushi" evidence="7">
    <location>
        <begin position="27"/>
        <end position="90"/>
    </location>
</feature>
<keyword evidence="3" id="KW-0677">Repeat</keyword>
<keyword evidence="4" id="KW-1015">Disulfide bond</keyword>
<keyword evidence="1 6" id="KW-0768">Sushi</keyword>
<evidence type="ECO:0000259" key="7">
    <source>
        <dbReference type="PROSITE" id="PS50923"/>
    </source>
</evidence>
<reference evidence="8" key="3">
    <citation type="submission" date="2025-09" db="UniProtKB">
        <authorList>
            <consortium name="Ensembl"/>
        </authorList>
    </citation>
    <scope>IDENTIFICATION</scope>
</reference>
<keyword evidence="9" id="KW-1185">Reference proteome</keyword>
<protein>
    <recommendedName>
        <fullName evidence="7">Sushi domain-containing protein</fullName>
    </recommendedName>
</protein>
<keyword evidence="5" id="KW-0325">Glycoprotein</keyword>
<sequence length="155" mass="17456">KIFKPQSLADEGDKVLYFHVLILSYLDACGDPPRFETMRLQHAPKPNYSPGETIHYKCRLGFRPMAPPLPTSAVCQDDNTWSPLQEACTRKLCPNLGDPVNGQVNYVNGSTMFGSQAHYVCNEGDKFTSFFPIWMPFIYFSCLIALPRTSSTILN</sequence>
<dbReference type="SMART" id="SM00032">
    <property type="entry name" value="CCP"/>
    <property type="match status" value="2"/>
</dbReference>
<dbReference type="InterPro" id="IPR035976">
    <property type="entry name" value="Sushi/SCR/CCP_sf"/>
</dbReference>
<dbReference type="CDD" id="cd00033">
    <property type="entry name" value="CCP"/>
    <property type="match status" value="2"/>
</dbReference>
<dbReference type="Ensembl" id="ENSPSNT00000021024.1">
    <property type="protein sequence ID" value="ENSPSNP00000018658.1"/>
    <property type="gene ID" value="ENSPSNG00000013228.1"/>
</dbReference>
<evidence type="ECO:0000256" key="1">
    <source>
        <dbReference type="ARBA" id="ARBA00022659"/>
    </source>
</evidence>
<accession>A0A8C9C785</accession>
<dbReference type="SUPFAM" id="SSF57535">
    <property type="entry name" value="Complement control module/SCR domain"/>
    <property type="match status" value="2"/>
</dbReference>
<dbReference type="PANTHER" id="PTHR19325">
    <property type="entry name" value="COMPLEMENT COMPONENT-RELATED SUSHI DOMAIN-CONTAINING"/>
    <property type="match status" value="1"/>
</dbReference>
<dbReference type="InterPro" id="IPR000436">
    <property type="entry name" value="Sushi_SCR_CCP_dom"/>
</dbReference>
<reference evidence="8" key="2">
    <citation type="submission" date="2025-08" db="UniProtKB">
        <authorList>
            <consortium name="Ensembl"/>
        </authorList>
    </citation>
    <scope>IDENTIFICATION</scope>
</reference>
<proteinExistence type="predicted"/>
<evidence type="ECO:0000256" key="6">
    <source>
        <dbReference type="PROSITE-ProRule" id="PRU00302"/>
    </source>
</evidence>
<evidence type="ECO:0000256" key="5">
    <source>
        <dbReference type="ARBA" id="ARBA00023180"/>
    </source>
</evidence>
<dbReference type="Gene3D" id="2.10.70.10">
    <property type="entry name" value="Complement Module, domain 1"/>
    <property type="match status" value="2"/>
</dbReference>
<organism evidence="8 9">
    <name type="scientific">Phocoena sinus</name>
    <name type="common">Vaquita</name>
    <dbReference type="NCBI Taxonomy" id="42100"/>
    <lineage>
        <taxon>Eukaryota</taxon>
        <taxon>Metazoa</taxon>
        <taxon>Chordata</taxon>
        <taxon>Craniata</taxon>
        <taxon>Vertebrata</taxon>
        <taxon>Euteleostomi</taxon>
        <taxon>Mammalia</taxon>
        <taxon>Eutheria</taxon>
        <taxon>Laurasiatheria</taxon>
        <taxon>Artiodactyla</taxon>
        <taxon>Whippomorpha</taxon>
        <taxon>Cetacea</taxon>
        <taxon>Odontoceti</taxon>
        <taxon>Phocoenidae</taxon>
        <taxon>Phocoena</taxon>
    </lineage>
</organism>
<evidence type="ECO:0000256" key="3">
    <source>
        <dbReference type="ARBA" id="ARBA00022737"/>
    </source>
</evidence>
<evidence type="ECO:0000256" key="2">
    <source>
        <dbReference type="ARBA" id="ARBA00022729"/>
    </source>
</evidence>
<dbReference type="Pfam" id="PF00084">
    <property type="entry name" value="Sushi"/>
    <property type="match status" value="1"/>
</dbReference>
<evidence type="ECO:0000313" key="8">
    <source>
        <dbReference type="Ensembl" id="ENSPSNP00000018658.1"/>
    </source>
</evidence>
<gene>
    <name evidence="8" type="primary">LOC116740291</name>
</gene>
<dbReference type="AlphaFoldDB" id="A0A8C9C785"/>
<dbReference type="PANTHER" id="PTHR19325:SF521">
    <property type="entry name" value="MEMBRANE COFACTOR PROTEIN"/>
    <property type="match status" value="1"/>
</dbReference>
<evidence type="ECO:0000256" key="4">
    <source>
        <dbReference type="ARBA" id="ARBA00023157"/>
    </source>
</evidence>